<sequence length="101" mass="11799">MNEMINQMVSCLDEYQDVFALGDSIVHHDDKTIVLTHKEIAKICELGEKTSQIIHVCSTYFEKSITKHNQDERKLLFKIIFDAMGWKISKHKNKLSKYRGL</sequence>
<accession>D2VPV6</accession>
<organism evidence="2">
    <name type="scientific">Naegleria gruberi</name>
    <name type="common">Amoeba</name>
    <dbReference type="NCBI Taxonomy" id="5762"/>
    <lineage>
        <taxon>Eukaryota</taxon>
        <taxon>Discoba</taxon>
        <taxon>Heterolobosea</taxon>
        <taxon>Tetramitia</taxon>
        <taxon>Eutetramitia</taxon>
        <taxon>Vahlkampfiidae</taxon>
        <taxon>Naegleria</taxon>
    </lineage>
</organism>
<name>D2VPV6_NAEGR</name>
<dbReference type="KEGG" id="ngr:NAEGRDRAFT_71001"/>
<protein>
    <submittedName>
        <fullName evidence="1">Predicted protein</fullName>
    </submittedName>
</protein>
<dbReference type="Proteomes" id="UP000006671">
    <property type="component" value="Unassembled WGS sequence"/>
</dbReference>
<dbReference type="RefSeq" id="XP_002673936.1">
    <property type="nucleotide sequence ID" value="XM_002673890.1"/>
</dbReference>
<dbReference type="GeneID" id="8856019"/>
<dbReference type="VEuPathDB" id="AmoebaDB:NAEGRDRAFT_71001"/>
<evidence type="ECO:0000313" key="1">
    <source>
        <dbReference type="EMBL" id="EFC41192.1"/>
    </source>
</evidence>
<dbReference type="EMBL" id="GG738887">
    <property type="protein sequence ID" value="EFC41192.1"/>
    <property type="molecule type" value="Genomic_DNA"/>
</dbReference>
<dbReference type="AlphaFoldDB" id="D2VPV6"/>
<proteinExistence type="predicted"/>
<reference evidence="1 2" key="1">
    <citation type="journal article" date="2010" name="Cell">
        <title>The genome of Naegleria gruberi illuminates early eukaryotic versatility.</title>
        <authorList>
            <person name="Fritz-Laylin L.K."/>
            <person name="Prochnik S.E."/>
            <person name="Ginger M.L."/>
            <person name="Dacks J.B."/>
            <person name="Carpenter M.L."/>
            <person name="Field M.C."/>
            <person name="Kuo A."/>
            <person name="Paredez A."/>
            <person name="Chapman J."/>
            <person name="Pham J."/>
            <person name="Shu S."/>
            <person name="Neupane R."/>
            <person name="Cipriano M."/>
            <person name="Mancuso J."/>
            <person name="Tu H."/>
            <person name="Salamov A."/>
            <person name="Lindquist E."/>
            <person name="Shapiro H."/>
            <person name="Lucas S."/>
            <person name="Grigoriev I.V."/>
            <person name="Cande W.Z."/>
            <person name="Fulton C."/>
            <person name="Rokhsar D.S."/>
            <person name="Dawson S.C."/>
        </authorList>
    </citation>
    <scope>NUCLEOTIDE SEQUENCE [LARGE SCALE GENOMIC DNA]</scope>
    <source>
        <strain evidence="1 2">NEG-M</strain>
    </source>
</reference>
<dbReference type="InParanoid" id="D2VPV6"/>
<keyword evidence="2" id="KW-1185">Reference proteome</keyword>
<gene>
    <name evidence="1" type="ORF">NAEGRDRAFT_71001</name>
</gene>
<evidence type="ECO:0000313" key="2">
    <source>
        <dbReference type="Proteomes" id="UP000006671"/>
    </source>
</evidence>